<name>A0A0H5LZB5_YERIN</name>
<keyword evidence="4 8" id="KW-0732">Signal</keyword>
<dbReference type="Proteomes" id="UP000043316">
    <property type="component" value="Unassembled WGS sequence"/>
</dbReference>
<dbReference type="GO" id="GO:0009289">
    <property type="term" value="C:pilus"/>
    <property type="evidence" value="ECO:0007669"/>
    <property type="project" value="UniProtKB-SubCell"/>
</dbReference>
<organism evidence="9 10">
    <name type="scientific">Yersinia intermedia</name>
    <dbReference type="NCBI Taxonomy" id="631"/>
    <lineage>
        <taxon>Bacteria</taxon>
        <taxon>Pseudomonadati</taxon>
        <taxon>Pseudomonadota</taxon>
        <taxon>Gammaproteobacteria</taxon>
        <taxon>Enterobacterales</taxon>
        <taxon>Yersiniaceae</taxon>
        <taxon>Yersinia</taxon>
    </lineage>
</organism>
<evidence type="ECO:0000256" key="2">
    <source>
        <dbReference type="ARBA" id="ARBA00007305"/>
    </source>
</evidence>
<evidence type="ECO:0000256" key="7">
    <source>
        <dbReference type="ARBA" id="ARBA00031192"/>
    </source>
</evidence>
<reference evidence="10" key="1">
    <citation type="submission" date="2015-03" db="EMBL/GenBank/DDBJ databases">
        <authorList>
            <consortium name="Pathogen Informatics"/>
        </authorList>
    </citation>
    <scope>NUCLEOTIDE SEQUENCE [LARGE SCALE GENOMIC DNA]</scope>
    <source>
        <strain evidence="10">R148</strain>
    </source>
</reference>
<feature type="chain" id="PRO_5005220362" description="Common pilus major fimbrillin subunit EcpA" evidence="8">
    <location>
        <begin position="23"/>
        <end position="211"/>
    </location>
</feature>
<gene>
    <name evidence="9" type="primary">matB_2</name>
    <name evidence="9" type="ORF">ERS008476_03573</name>
</gene>
<comment type="subunit">
    <text evidence="6">Self-associates. Forms filaments. Interacts with EcpD.</text>
</comment>
<evidence type="ECO:0000256" key="4">
    <source>
        <dbReference type="ARBA" id="ARBA00022729"/>
    </source>
</evidence>
<dbReference type="EMBL" id="CWJI01000014">
    <property type="protein sequence ID" value="CRY56529.1"/>
    <property type="molecule type" value="Genomic_DNA"/>
</dbReference>
<accession>A0A0H5LZB5</accession>
<protein>
    <recommendedName>
        <fullName evidence="3">Common pilus major fimbrillin subunit EcpA</fullName>
    </recommendedName>
    <alternativeName>
        <fullName evidence="7">MatB fimbrillin</fullName>
    </alternativeName>
</protein>
<comment type="subcellular location">
    <subcellularLocation>
        <location evidence="1">Fimbrium</location>
    </subcellularLocation>
</comment>
<comment type="similarity">
    <text evidence="2">Belongs to the EcpA/MatB fimbrillin family.</text>
</comment>
<evidence type="ECO:0000256" key="1">
    <source>
        <dbReference type="ARBA" id="ARBA00004561"/>
    </source>
</evidence>
<evidence type="ECO:0000256" key="5">
    <source>
        <dbReference type="ARBA" id="ARBA00023263"/>
    </source>
</evidence>
<evidence type="ECO:0000313" key="10">
    <source>
        <dbReference type="Proteomes" id="UP000043316"/>
    </source>
</evidence>
<evidence type="ECO:0000256" key="8">
    <source>
        <dbReference type="SAM" id="SignalP"/>
    </source>
</evidence>
<dbReference type="AlphaFoldDB" id="A0A0H5LZB5"/>
<dbReference type="Pfam" id="PF16449">
    <property type="entry name" value="MatB"/>
    <property type="match status" value="1"/>
</dbReference>
<dbReference type="Gene3D" id="2.60.40.3290">
    <property type="entry name" value="Fimbrial protein EcpA"/>
    <property type="match status" value="1"/>
</dbReference>
<dbReference type="GeneID" id="61816374"/>
<feature type="signal peptide" evidence="8">
    <location>
        <begin position="1"/>
        <end position="22"/>
    </location>
</feature>
<keyword evidence="5" id="KW-0281">Fimbrium</keyword>
<evidence type="ECO:0000256" key="6">
    <source>
        <dbReference type="ARBA" id="ARBA00026091"/>
    </source>
</evidence>
<proteinExistence type="inferred from homology"/>
<dbReference type="InterPro" id="IPR016514">
    <property type="entry name" value="EcpA"/>
</dbReference>
<dbReference type="RefSeq" id="WP_019211719.1">
    <property type="nucleotide sequence ID" value="NZ_CWJI01000014.1"/>
</dbReference>
<sequence length="211" mass="22158">MKKISIVAAMISALSIIPAAQAANVTSPSTVTWQTSAKKTSTASLAVEVANDGEIEFYFDPDTNKFDTTDSIFTVTIGGDGSASAFKLVATLGDNTLTHTSGASVSTLKVGMLYNLYDDITPTAGTSFTLLDSTVTKSVMRDAMRTLINTTTAHPVPKYKSQGKSNASDVFLFNIVSGTSNGVTVPIQNLPNGDWSGYVTVNLVATWTVPA</sequence>
<dbReference type="InterPro" id="IPR038478">
    <property type="entry name" value="Fimbrillin_EcpA_sf"/>
</dbReference>
<evidence type="ECO:0000256" key="3">
    <source>
        <dbReference type="ARBA" id="ARBA00014507"/>
    </source>
</evidence>
<evidence type="ECO:0000313" key="9">
    <source>
        <dbReference type="EMBL" id="CRY56529.1"/>
    </source>
</evidence>